<feature type="compositionally biased region" description="Acidic residues" evidence="1">
    <location>
        <begin position="89"/>
        <end position="100"/>
    </location>
</feature>
<proteinExistence type="predicted"/>
<feature type="compositionally biased region" description="Basic and acidic residues" evidence="1">
    <location>
        <begin position="7"/>
        <end position="42"/>
    </location>
</feature>
<evidence type="ECO:0000256" key="1">
    <source>
        <dbReference type="SAM" id="MobiDB-lite"/>
    </source>
</evidence>
<dbReference type="EMBL" id="QGKY02000190">
    <property type="protein sequence ID" value="KAF2589488.1"/>
    <property type="molecule type" value="Genomic_DNA"/>
</dbReference>
<feature type="region of interest" description="Disordered" evidence="1">
    <location>
        <begin position="1"/>
        <end position="45"/>
    </location>
</feature>
<dbReference type="AlphaFoldDB" id="A0A8S9K775"/>
<evidence type="ECO:0000313" key="2">
    <source>
        <dbReference type="EMBL" id="KAF2589488.1"/>
    </source>
</evidence>
<organism evidence="2">
    <name type="scientific">Brassica cretica</name>
    <name type="common">Mustard</name>
    <dbReference type="NCBI Taxonomy" id="69181"/>
    <lineage>
        <taxon>Eukaryota</taxon>
        <taxon>Viridiplantae</taxon>
        <taxon>Streptophyta</taxon>
        <taxon>Embryophyta</taxon>
        <taxon>Tracheophyta</taxon>
        <taxon>Spermatophyta</taxon>
        <taxon>Magnoliopsida</taxon>
        <taxon>eudicotyledons</taxon>
        <taxon>Gunneridae</taxon>
        <taxon>Pentapetalae</taxon>
        <taxon>rosids</taxon>
        <taxon>malvids</taxon>
        <taxon>Brassicales</taxon>
        <taxon>Brassicaceae</taxon>
        <taxon>Brassiceae</taxon>
        <taxon>Brassica</taxon>
    </lineage>
</organism>
<name>A0A8S9K775_BRACR</name>
<protein>
    <submittedName>
        <fullName evidence="2">Uncharacterized protein</fullName>
    </submittedName>
</protein>
<reference evidence="2" key="1">
    <citation type="submission" date="2019-12" db="EMBL/GenBank/DDBJ databases">
        <title>Genome sequencing and annotation of Brassica cretica.</title>
        <authorList>
            <person name="Studholme D.J."/>
            <person name="Sarris P.F."/>
        </authorList>
    </citation>
    <scope>NUCLEOTIDE SEQUENCE</scope>
    <source>
        <strain evidence="2">PFS-102/07</strain>
        <tissue evidence="2">Leaf</tissue>
    </source>
</reference>
<comment type="caution">
    <text evidence="2">The sequence shown here is derived from an EMBL/GenBank/DDBJ whole genome shotgun (WGS) entry which is preliminary data.</text>
</comment>
<sequence length="189" mass="21725">MDTVFRSAREKLEKEHRESKETGKVKLEREKKDKEAAERQRQAVEASQRAKRLEAIESQMMKVTLSLLKGKEKPLNSFKEPEGLKPYDEDNLGEEKEEEDDIRRVGGDFIIKAIIPPWMMKTNMPQRVALEGDDNVFEWDDDDEEGAKLEIGDAPGTAGNCKRFIWNVRADKEKNKKKKTTADGKNTES</sequence>
<accession>A0A8S9K775</accession>
<feature type="region of interest" description="Disordered" evidence="1">
    <location>
        <begin position="71"/>
        <end position="101"/>
    </location>
</feature>
<feature type="compositionally biased region" description="Basic and acidic residues" evidence="1">
    <location>
        <begin position="71"/>
        <end position="88"/>
    </location>
</feature>
<gene>
    <name evidence="2" type="ORF">F2Q70_00041072</name>
</gene>